<dbReference type="Pfam" id="PF03006">
    <property type="entry name" value="HlyIII"/>
    <property type="match status" value="1"/>
</dbReference>
<comment type="subcellular location">
    <subcellularLocation>
        <location evidence="1">Membrane</location>
        <topology evidence="1">Multi-pass membrane protein</topology>
    </subcellularLocation>
</comment>
<reference evidence="7" key="1">
    <citation type="journal article" date="2019" name="Int. J. Syst. Evol. Microbiol.">
        <title>The Global Catalogue of Microorganisms (GCM) 10K type strain sequencing project: providing services to taxonomists for standard genome sequencing and annotation.</title>
        <authorList>
            <consortium name="The Broad Institute Genomics Platform"/>
            <consortium name="The Broad Institute Genome Sequencing Center for Infectious Disease"/>
            <person name="Wu L."/>
            <person name="Ma J."/>
        </authorList>
    </citation>
    <scope>NUCLEOTIDE SEQUENCE [LARGE SCALE GENOMIC DNA]</scope>
    <source>
        <strain evidence="7">JCM 1490</strain>
    </source>
</reference>
<dbReference type="PANTHER" id="PTHR20855:SF3">
    <property type="entry name" value="LD03007P"/>
    <property type="match status" value="1"/>
</dbReference>
<feature type="transmembrane region" description="Helical" evidence="5">
    <location>
        <begin position="53"/>
        <end position="74"/>
    </location>
</feature>
<feature type="transmembrane region" description="Helical" evidence="5">
    <location>
        <begin position="95"/>
        <end position="111"/>
    </location>
</feature>
<comment type="caution">
    <text evidence="6">The sequence shown here is derived from an EMBL/GenBank/DDBJ whole genome shotgun (WGS) entry which is preliminary data.</text>
</comment>
<evidence type="ECO:0000256" key="3">
    <source>
        <dbReference type="ARBA" id="ARBA00022989"/>
    </source>
</evidence>
<evidence type="ECO:0000313" key="6">
    <source>
        <dbReference type="EMBL" id="MFC7404928.1"/>
    </source>
</evidence>
<evidence type="ECO:0000256" key="4">
    <source>
        <dbReference type="ARBA" id="ARBA00023136"/>
    </source>
</evidence>
<proteinExistence type="predicted"/>
<keyword evidence="4 5" id="KW-0472">Membrane</keyword>
<protein>
    <submittedName>
        <fullName evidence="6">Hemolysin III family protein</fullName>
    </submittedName>
</protein>
<dbReference type="Proteomes" id="UP001596455">
    <property type="component" value="Unassembled WGS sequence"/>
</dbReference>
<dbReference type="InterPro" id="IPR004254">
    <property type="entry name" value="AdipoR/HlyIII-related"/>
</dbReference>
<gene>
    <name evidence="6" type="ORF">ACFQQL_07390</name>
</gene>
<dbReference type="RefSeq" id="WP_382392785.1">
    <property type="nucleotide sequence ID" value="NZ_JBHTCQ010000001.1"/>
</dbReference>
<feature type="transmembrane region" description="Helical" evidence="5">
    <location>
        <begin position="117"/>
        <end position="137"/>
    </location>
</feature>
<evidence type="ECO:0000256" key="2">
    <source>
        <dbReference type="ARBA" id="ARBA00022692"/>
    </source>
</evidence>
<name>A0ABW2Q606_9MICO</name>
<dbReference type="EMBL" id="JBHTCQ010000001">
    <property type="protein sequence ID" value="MFC7404928.1"/>
    <property type="molecule type" value="Genomic_DNA"/>
</dbReference>
<organism evidence="6 7">
    <name type="scientific">Georgenia alba</name>
    <dbReference type="NCBI Taxonomy" id="2233858"/>
    <lineage>
        <taxon>Bacteria</taxon>
        <taxon>Bacillati</taxon>
        <taxon>Actinomycetota</taxon>
        <taxon>Actinomycetes</taxon>
        <taxon>Micrococcales</taxon>
        <taxon>Bogoriellaceae</taxon>
        <taxon>Georgenia</taxon>
    </lineage>
</organism>
<sequence length="229" mass="24432">MTTARPERDGTTAESSFTAAVKPLLRGWIHLGTTPLALVAGLVLVALSPTMAARISTAVFVLSAVVLFGTSAVYHRGSWSPRLAGALRRADHSNIFLLIAGTYTPLSVLLLDTATATTLLVVVWTGAALGIAARILWLGAPRWVYVPIYVALGWVAVWFLPAFWRSGGPAVVWLVMLGGLAYTLGALAYGTKRPNPSPRWFGFHEIFHVGTVVGWSCHYAAVSVAAYTA</sequence>
<dbReference type="PANTHER" id="PTHR20855">
    <property type="entry name" value="ADIPOR/PROGESTIN RECEPTOR-RELATED"/>
    <property type="match status" value="1"/>
</dbReference>
<keyword evidence="7" id="KW-1185">Reference proteome</keyword>
<evidence type="ECO:0000256" key="1">
    <source>
        <dbReference type="ARBA" id="ARBA00004141"/>
    </source>
</evidence>
<feature type="transmembrane region" description="Helical" evidence="5">
    <location>
        <begin position="170"/>
        <end position="189"/>
    </location>
</feature>
<evidence type="ECO:0000313" key="7">
    <source>
        <dbReference type="Proteomes" id="UP001596455"/>
    </source>
</evidence>
<feature type="transmembrane region" description="Helical" evidence="5">
    <location>
        <begin position="144"/>
        <end position="164"/>
    </location>
</feature>
<feature type="transmembrane region" description="Helical" evidence="5">
    <location>
        <begin position="28"/>
        <end position="47"/>
    </location>
</feature>
<keyword evidence="3 5" id="KW-1133">Transmembrane helix</keyword>
<keyword evidence="2 5" id="KW-0812">Transmembrane</keyword>
<evidence type="ECO:0000256" key="5">
    <source>
        <dbReference type="SAM" id="Phobius"/>
    </source>
</evidence>
<accession>A0ABW2Q606</accession>